<dbReference type="GO" id="GO:0004386">
    <property type="term" value="F:helicase activity"/>
    <property type="evidence" value="ECO:0007669"/>
    <property type="project" value="UniProtKB-KW"/>
</dbReference>
<dbReference type="OMA" id="LLRYPFC"/>
<dbReference type="GO" id="GO:0005634">
    <property type="term" value="C:nucleus"/>
    <property type="evidence" value="ECO:0007669"/>
    <property type="project" value="UniProtKB-SubCell"/>
</dbReference>
<evidence type="ECO:0000256" key="11">
    <source>
        <dbReference type="SAM" id="MobiDB-lite"/>
    </source>
</evidence>
<dbReference type="Gene3D" id="3.40.50.300">
    <property type="entry name" value="P-loop containing nucleotide triphosphate hydrolases"/>
    <property type="match status" value="1"/>
</dbReference>
<protein>
    <recommendedName>
        <fullName evidence="18">DNA repair protein RAD16</fullName>
    </recommendedName>
</protein>
<evidence type="ECO:0000256" key="5">
    <source>
        <dbReference type="ARBA" id="ARBA00022801"/>
    </source>
</evidence>
<keyword evidence="3" id="KW-0547">Nucleotide-binding</keyword>
<dbReference type="GeneID" id="19954277"/>
<dbReference type="CDD" id="cd18793">
    <property type="entry name" value="SF2_C_SNF"/>
    <property type="match status" value="1"/>
</dbReference>
<evidence type="ECO:0000256" key="3">
    <source>
        <dbReference type="ARBA" id="ARBA00022741"/>
    </source>
</evidence>
<evidence type="ECO:0000256" key="7">
    <source>
        <dbReference type="ARBA" id="ARBA00022833"/>
    </source>
</evidence>
<keyword evidence="2" id="KW-0479">Metal-binding</keyword>
<feature type="compositionally biased region" description="Low complexity" evidence="11">
    <location>
        <begin position="9"/>
        <end position="21"/>
    </location>
</feature>
<feature type="compositionally biased region" description="Basic residues" evidence="11">
    <location>
        <begin position="226"/>
        <end position="243"/>
    </location>
</feature>
<keyword evidence="6" id="KW-0347">Helicase</keyword>
<dbReference type="PANTHER" id="PTHR45626">
    <property type="entry name" value="TRANSCRIPTION TERMINATION FACTOR 2-RELATED"/>
    <property type="match status" value="1"/>
</dbReference>
<dbReference type="InParanoid" id="T0R948"/>
<feature type="compositionally biased region" description="Acidic residues" evidence="11">
    <location>
        <begin position="41"/>
        <end position="58"/>
    </location>
</feature>
<dbReference type="GO" id="GO:0008094">
    <property type="term" value="F:ATP-dependent activity, acting on DNA"/>
    <property type="evidence" value="ECO:0007669"/>
    <property type="project" value="TreeGrafter"/>
</dbReference>
<feature type="region of interest" description="Disordered" evidence="11">
    <location>
        <begin position="611"/>
        <end position="664"/>
    </location>
</feature>
<dbReference type="RefSeq" id="XP_008617865.1">
    <property type="nucleotide sequence ID" value="XM_008619643.1"/>
</dbReference>
<dbReference type="InterPro" id="IPR001510">
    <property type="entry name" value="Znf_PARP"/>
</dbReference>
<dbReference type="SMART" id="SM01336">
    <property type="entry name" value="zf-PARP"/>
    <property type="match status" value="1"/>
</dbReference>
<dbReference type="SMART" id="SM00490">
    <property type="entry name" value="HELICc"/>
    <property type="match status" value="1"/>
</dbReference>
<keyword evidence="8" id="KW-0067">ATP-binding</keyword>
<keyword evidence="7" id="KW-0862">Zinc</keyword>
<dbReference type="PROSITE" id="PS51192">
    <property type="entry name" value="HELICASE_ATP_BIND_1"/>
    <property type="match status" value="1"/>
</dbReference>
<evidence type="ECO:0000313" key="16">
    <source>
        <dbReference type="EMBL" id="EQC28673.1"/>
    </source>
</evidence>
<feature type="compositionally biased region" description="Basic and acidic residues" evidence="11">
    <location>
        <begin position="312"/>
        <end position="322"/>
    </location>
</feature>
<accession>T0R948</accession>
<evidence type="ECO:0000256" key="1">
    <source>
        <dbReference type="ARBA" id="ARBA00004123"/>
    </source>
</evidence>
<dbReference type="InterPro" id="IPR013083">
    <property type="entry name" value="Znf_RING/FYVE/PHD"/>
</dbReference>
<dbReference type="Pfam" id="PF00271">
    <property type="entry name" value="Helicase_C"/>
    <property type="match status" value="1"/>
</dbReference>
<dbReference type="Pfam" id="PF13445">
    <property type="entry name" value="zf-RING_UBOX"/>
    <property type="match status" value="1"/>
</dbReference>
<dbReference type="VEuPathDB" id="FungiDB:SDRG_13550"/>
<dbReference type="InterPro" id="IPR036957">
    <property type="entry name" value="Znf_PARP_sf"/>
</dbReference>
<dbReference type="PROSITE" id="PS50064">
    <property type="entry name" value="ZF_PARP_2"/>
    <property type="match status" value="1"/>
</dbReference>
<evidence type="ECO:0000256" key="10">
    <source>
        <dbReference type="PROSITE-ProRule" id="PRU00175"/>
    </source>
</evidence>
<dbReference type="Gene3D" id="3.30.1740.10">
    <property type="entry name" value="Zinc finger, PARP-type"/>
    <property type="match status" value="1"/>
</dbReference>
<dbReference type="FunCoup" id="T0R948">
    <property type="interactions" value="363"/>
</dbReference>
<dbReference type="CDD" id="cd18008">
    <property type="entry name" value="DEXDc_SHPRH-like"/>
    <property type="match status" value="1"/>
</dbReference>
<comment type="subcellular location">
    <subcellularLocation>
        <location evidence="1">Nucleus</location>
    </subcellularLocation>
</comment>
<evidence type="ECO:0000256" key="9">
    <source>
        <dbReference type="ARBA" id="ARBA00023242"/>
    </source>
</evidence>
<dbReference type="InterPro" id="IPR038718">
    <property type="entry name" value="SNF2-like_sf"/>
</dbReference>
<feature type="region of interest" description="Disordered" evidence="11">
    <location>
        <begin position="1"/>
        <end position="335"/>
    </location>
</feature>
<dbReference type="OrthoDB" id="448448at2759"/>
<dbReference type="GO" id="GO:0016787">
    <property type="term" value="F:hydrolase activity"/>
    <property type="evidence" value="ECO:0007669"/>
    <property type="project" value="UniProtKB-KW"/>
</dbReference>
<feature type="compositionally biased region" description="Acidic residues" evidence="11">
    <location>
        <begin position="151"/>
        <end position="162"/>
    </location>
</feature>
<keyword evidence="4 10" id="KW-0863">Zinc-finger</keyword>
<dbReference type="Gene3D" id="3.40.50.10810">
    <property type="entry name" value="Tandem AAA-ATPase domain"/>
    <property type="match status" value="2"/>
</dbReference>
<organism evidence="16 17">
    <name type="scientific">Saprolegnia diclina (strain VS20)</name>
    <dbReference type="NCBI Taxonomy" id="1156394"/>
    <lineage>
        <taxon>Eukaryota</taxon>
        <taxon>Sar</taxon>
        <taxon>Stramenopiles</taxon>
        <taxon>Oomycota</taxon>
        <taxon>Saprolegniomycetes</taxon>
        <taxon>Saprolegniales</taxon>
        <taxon>Saprolegniaceae</taxon>
        <taxon>Saprolegnia</taxon>
    </lineage>
</organism>
<dbReference type="Pfam" id="PF00176">
    <property type="entry name" value="SNF2-rel_dom"/>
    <property type="match status" value="1"/>
</dbReference>
<dbReference type="GO" id="GO:0008270">
    <property type="term" value="F:zinc ion binding"/>
    <property type="evidence" value="ECO:0007669"/>
    <property type="project" value="UniProtKB-KW"/>
</dbReference>
<dbReference type="eggNOG" id="KOG1002">
    <property type="taxonomic scope" value="Eukaryota"/>
</dbReference>
<evidence type="ECO:0000256" key="8">
    <source>
        <dbReference type="ARBA" id="ARBA00022840"/>
    </source>
</evidence>
<feature type="domain" description="Helicase C-terminal" evidence="15">
    <location>
        <begin position="1012"/>
        <end position="1172"/>
    </location>
</feature>
<dbReference type="InterPro" id="IPR017907">
    <property type="entry name" value="Znf_RING_CS"/>
</dbReference>
<dbReference type="InterPro" id="IPR000330">
    <property type="entry name" value="SNF2_N"/>
</dbReference>
<gene>
    <name evidence="16" type="ORF">SDRG_13550</name>
</gene>
<dbReference type="GO" id="GO:0006289">
    <property type="term" value="P:nucleotide-excision repair"/>
    <property type="evidence" value="ECO:0007669"/>
    <property type="project" value="TreeGrafter"/>
</dbReference>
<keyword evidence="9" id="KW-0539">Nucleus</keyword>
<dbReference type="GO" id="GO:0003677">
    <property type="term" value="F:DNA binding"/>
    <property type="evidence" value="ECO:0007669"/>
    <property type="project" value="InterPro"/>
</dbReference>
<evidence type="ECO:0008006" key="18">
    <source>
        <dbReference type="Google" id="ProtNLM"/>
    </source>
</evidence>
<evidence type="ECO:0000259" key="15">
    <source>
        <dbReference type="PROSITE" id="PS51194"/>
    </source>
</evidence>
<feature type="domain" description="Helicase ATP-binding" evidence="14">
    <location>
        <begin position="466"/>
        <end position="728"/>
    </location>
</feature>
<dbReference type="PROSITE" id="PS50089">
    <property type="entry name" value="ZF_RING_2"/>
    <property type="match status" value="1"/>
</dbReference>
<evidence type="ECO:0000256" key="2">
    <source>
        <dbReference type="ARBA" id="ARBA00022723"/>
    </source>
</evidence>
<evidence type="ECO:0000313" key="17">
    <source>
        <dbReference type="Proteomes" id="UP000030762"/>
    </source>
</evidence>
<name>T0R948_SAPDV</name>
<dbReference type="PANTHER" id="PTHR45626:SF12">
    <property type="entry name" value="DNA REPAIR PROTEIN RAD16"/>
    <property type="match status" value="1"/>
</dbReference>
<dbReference type="AlphaFoldDB" id="T0R948"/>
<reference evidence="16 17" key="1">
    <citation type="submission" date="2012-04" db="EMBL/GenBank/DDBJ databases">
        <title>The Genome Sequence of Saprolegnia declina VS20.</title>
        <authorList>
            <consortium name="The Broad Institute Genome Sequencing Platform"/>
            <person name="Russ C."/>
            <person name="Nusbaum C."/>
            <person name="Tyler B."/>
            <person name="van West P."/>
            <person name="Dieguez-Uribeondo J."/>
            <person name="de Bruijn I."/>
            <person name="Tripathy S."/>
            <person name="Jiang R."/>
            <person name="Young S.K."/>
            <person name="Zeng Q."/>
            <person name="Gargeya S."/>
            <person name="Fitzgerald M."/>
            <person name="Haas B."/>
            <person name="Abouelleil A."/>
            <person name="Alvarado L."/>
            <person name="Arachchi H.M."/>
            <person name="Berlin A."/>
            <person name="Chapman S.B."/>
            <person name="Goldberg J."/>
            <person name="Griggs A."/>
            <person name="Gujja S."/>
            <person name="Hansen M."/>
            <person name="Howarth C."/>
            <person name="Imamovic A."/>
            <person name="Larimer J."/>
            <person name="McCowen C."/>
            <person name="Montmayeur A."/>
            <person name="Murphy C."/>
            <person name="Neiman D."/>
            <person name="Pearson M."/>
            <person name="Priest M."/>
            <person name="Roberts A."/>
            <person name="Saif S."/>
            <person name="Shea T."/>
            <person name="Sisk P."/>
            <person name="Sykes S."/>
            <person name="Wortman J."/>
            <person name="Nusbaum C."/>
            <person name="Birren B."/>
        </authorList>
    </citation>
    <scope>NUCLEOTIDE SEQUENCE [LARGE SCALE GENOMIC DNA]</scope>
    <source>
        <strain evidence="16 17">VS20</strain>
    </source>
</reference>
<evidence type="ECO:0000259" key="13">
    <source>
        <dbReference type="PROSITE" id="PS50089"/>
    </source>
</evidence>
<dbReference type="SUPFAM" id="SSF52540">
    <property type="entry name" value="P-loop containing nucleoside triphosphate hydrolases"/>
    <property type="match status" value="2"/>
</dbReference>
<dbReference type="InterPro" id="IPR027417">
    <property type="entry name" value="P-loop_NTPase"/>
</dbReference>
<dbReference type="SUPFAM" id="SSF57716">
    <property type="entry name" value="Glucocorticoid receptor-like (DNA-binding domain)"/>
    <property type="match status" value="1"/>
</dbReference>
<dbReference type="SMART" id="SM00487">
    <property type="entry name" value="DEXDc"/>
    <property type="match status" value="1"/>
</dbReference>
<proteinExistence type="predicted"/>
<dbReference type="GO" id="GO:0005524">
    <property type="term" value="F:ATP binding"/>
    <property type="evidence" value="ECO:0007669"/>
    <property type="project" value="UniProtKB-KW"/>
</dbReference>
<dbReference type="InterPro" id="IPR001841">
    <property type="entry name" value="Znf_RING"/>
</dbReference>
<dbReference type="InterPro" id="IPR050628">
    <property type="entry name" value="SNF2_RAD54_helicase_TF"/>
</dbReference>
<sequence>MVARRSARLTEPAPAATTAPRPARPTRRAKAAEVIEVPTSSEEDGDDDQEDAGEEAASEDDKPPSPPRRGRAARKPASISHLEMKPPAASDGSEDDKPISPPRRGRAARKPVAVSQLEMKPPTDDESEDDKPISPPRRGRAARKPAPVVDVEMEGPADDASEDDKPISPPRRGRAAQKREPVSDLEIKPTPAKKPRVAATKKNAIVDSDASDMDDVSWADAPKLPAKGKGKKKVVVARPRKVRTLKESSDSEFNASSDESSDVVSVASHVDSEDDNPILPPGSSPIKVKLPAKASPAPKPAGNRRRPAPKKAAKEPSKDPNDAARPQNAEDDPADPVYPIYKACYATSGRARCKTCEKALEKDELVISVTLEHSRFGINSYYKHVACSMLCDAIPLAGLTALSKNDEAKMVAVMAANRAAGLDDERIALREEDFIKREILPGKLPVAALTASLLPYQQEGLAWMVNQEASAYRGGILADEMGMGKTVQAISCMLEQIRLEKNDTMFQANGLLPGGTLIVCPVVACMQWRSEIERFVAKDTLRVIIHHGPKRTKLAADLAMYDVVLTTFSIVESEGRKILGADKDPCAYCGKLFLPEKLILHNKYICGPNARKTSKQAKQQRGKAAKDKAKSFQDMDDEDDASSEDKAPKKPVKKPPAKKQVMKGTSPLHEIAWARIILDEAHYIKDRRCSTARSVFKLTSKFKWCLTGTPLQNRIGELFSLIRFLQVHPYAYYHCAQCACEQIDFQMKGGHCSQCSHSAMQHYSSFNKKILNPIQAYGYVAEGKVAMLRLQNDLLRHVLLRRTKQSRADDISLPPKLIVVRRDAMDEREKDFYESIYTQSKAQFNTYVSAGTLLNNYAHIFDLLIRLRQAVDHPYLVIYSKINPALQLPTPELPVKKDLPLTIDVDDDAVAAPVCDFCHEEAEDPVRAACSHTFCKSCVEEYMASLLMNAKALCPTCEEPLTVNLAPPEVPPEEMIDVASPRSVDVSLKKTRGKPSLLSKLPLLSDFQSSTKIEALMEEIHRMQEVDPSAKGIVFSQFVNMLDLIEHRLELAGIRCVKLSGSMPMAMREKLLTLFRDDPKLTIFLISLKAGGVALNLTVASHIFLMDPWWNPAAEHQAIDRTHRLGQFKPIRATRFIVANTIEDRILKLQEKKQLVFEGTVGSSTAALGRLTVEDLRFLFH</sequence>
<feature type="compositionally biased region" description="Low complexity" evidence="11">
    <location>
        <begin position="287"/>
        <end position="296"/>
    </location>
</feature>
<feature type="compositionally biased region" description="Basic residues" evidence="11">
    <location>
        <begin position="649"/>
        <end position="661"/>
    </location>
</feature>
<dbReference type="EMBL" id="JH767192">
    <property type="protein sequence ID" value="EQC28673.1"/>
    <property type="molecule type" value="Genomic_DNA"/>
</dbReference>
<evidence type="ECO:0000256" key="4">
    <source>
        <dbReference type="ARBA" id="ARBA00022771"/>
    </source>
</evidence>
<dbReference type="SMART" id="SM00184">
    <property type="entry name" value="RING"/>
    <property type="match status" value="1"/>
</dbReference>
<feature type="compositionally biased region" description="Basic and acidic residues" evidence="11">
    <location>
        <begin position="624"/>
        <end position="633"/>
    </location>
</feature>
<dbReference type="STRING" id="1156394.T0R948"/>
<keyword evidence="17" id="KW-1185">Reference proteome</keyword>
<dbReference type="InterPro" id="IPR049730">
    <property type="entry name" value="SNF2/RAD54-like_C"/>
</dbReference>
<evidence type="ECO:0000259" key="14">
    <source>
        <dbReference type="PROSITE" id="PS51192"/>
    </source>
</evidence>
<feature type="domain" description="RING-type" evidence="13">
    <location>
        <begin position="915"/>
        <end position="958"/>
    </location>
</feature>
<evidence type="ECO:0000256" key="6">
    <source>
        <dbReference type="ARBA" id="ARBA00022806"/>
    </source>
</evidence>
<dbReference type="Proteomes" id="UP000030762">
    <property type="component" value="Unassembled WGS sequence"/>
</dbReference>
<dbReference type="PROSITE" id="PS00518">
    <property type="entry name" value="ZF_RING_1"/>
    <property type="match status" value="1"/>
</dbReference>
<feature type="domain" description="PARP-type" evidence="12">
    <location>
        <begin position="341"/>
        <end position="387"/>
    </location>
</feature>
<dbReference type="InterPro" id="IPR014001">
    <property type="entry name" value="Helicase_ATP-bd"/>
</dbReference>
<feature type="compositionally biased region" description="Basic and acidic residues" evidence="11">
    <location>
        <begin position="177"/>
        <end position="187"/>
    </location>
</feature>
<dbReference type="SUPFAM" id="SSF57850">
    <property type="entry name" value="RING/U-box"/>
    <property type="match status" value="1"/>
</dbReference>
<dbReference type="InterPro" id="IPR027370">
    <property type="entry name" value="Znf-RING_euk"/>
</dbReference>
<dbReference type="Gene3D" id="3.30.40.10">
    <property type="entry name" value="Zinc/RING finger domain, C3HC4 (zinc finger)"/>
    <property type="match status" value="1"/>
</dbReference>
<dbReference type="PROSITE" id="PS51194">
    <property type="entry name" value="HELICASE_CTER"/>
    <property type="match status" value="1"/>
</dbReference>
<evidence type="ECO:0000259" key="12">
    <source>
        <dbReference type="PROSITE" id="PS50064"/>
    </source>
</evidence>
<feature type="compositionally biased region" description="Basic residues" evidence="11">
    <location>
        <begin position="612"/>
        <end position="623"/>
    </location>
</feature>
<dbReference type="InterPro" id="IPR001650">
    <property type="entry name" value="Helicase_C-like"/>
</dbReference>
<keyword evidence="5" id="KW-0378">Hydrolase</keyword>
<feature type="compositionally biased region" description="Basic residues" evidence="11">
    <location>
        <begin position="302"/>
        <end position="311"/>
    </location>
</feature>
<feature type="compositionally biased region" description="Low complexity" evidence="11">
    <location>
        <begin position="255"/>
        <end position="269"/>
    </location>
</feature>